<dbReference type="GO" id="GO:0050313">
    <property type="term" value="F:sulfur dioxygenase activity"/>
    <property type="evidence" value="ECO:0007669"/>
    <property type="project" value="InterPro"/>
</dbReference>
<dbReference type="Pfam" id="PF00581">
    <property type="entry name" value="Rhodanese"/>
    <property type="match status" value="1"/>
</dbReference>
<dbReference type="InterPro" id="IPR036866">
    <property type="entry name" value="RibonucZ/Hydroxyglut_hydro"/>
</dbReference>
<accession>A0A6J7A5W2</accession>
<dbReference type="Gene3D" id="3.60.15.10">
    <property type="entry name" value="Ribonuclease Z/Hydroxyacylglutathione hydrolase-like"/>
    <property type="match status" value="1"/>
</dbReference>
<dbReference type="PROSITE" id="PS50206">
    <property type="entry name" value="RHODANESE_3"/>
    <property type="match status" value="1"/>
</dbReference>
<dbReference type="GO" id="GO:0070813">
    <property type="term" value="P:hydrogen sulfide metabolic process"/>
    <property type="evidence" value="ECO:0007669"/>
    <property type="project" value="TreeGrafter"/>
</dbReference>
<dbReference type="GO" id="GO:0046872">
    <property type="term" value="F:metal ion binding"/>
    <property type="evidence" value="ECO:0007669"/>
    <property type="project" value="UniProtKB-KW"/>
</dbReference>
<dbReference type="PANTHER" id="PTHR43084:SF1">
    <property type="entry name" value="PERSULFIDE DIOXYGENASE ETHE1, MITOCHONDRIAL"/>
    <property type="match status" value="1"/>
</dbReference>
<evidence type="ECO:0000313" key="3">
    <source>
        <dbReference type="EMBL" id="CAB4828266.1"/>
    </source>
</evidence>
<dbReference type="InterPro" id="IPR051682">
    <property type="entry name" value="Mito_Persulfide_Diox"/>
</dbReference>
<dbReference type="CDD" id="cd07724">
    <property type="entry name" value="POD-like_MBL-fold"/>
    <property type="match status" value="1"/>
</dbReference>
<dbReference type="GO" id="GO:0006749">
    <property type="term" value="P:glutathione metabolic process"/>
    <property type="evidence" value="ECO:0007669"/>
    <property type="project" value="InterPro"/>
</dbReference>
<dbReference type="Pfam" id="PF00753">
    <property type="entry name" value="Lactamase_B"/>
    <property type="match status" value="1"/>
</dbReference>
<dbReference type="SMART" id="SM00450">
    <property type="entry name" value="RHOD"/>
    <property type="match status" value="1"/>
</dbReference>
<reference evidence="3" key="1">
    <citation type="submission" date="2020-05" db="EMBL/GenBank/DDBJ databases">
        <authorList>
            <person name="Chiriac C."/>
            <person name="Salcher M."/>
            <person name="Ghai R."/>
            <person name="Kavagutti S V."/>
        </authorList>
    </citation>
    <scope>NUCLEOTIDE SEQUENCE</scope>
</reference>
<dbReference type="CDD" id="cd00158">
    <property type="entry name" value="RHOD"/>
    <property type="match status" value="1"/>
</dbReference>
<evidence type="ECO:0000256" key="1">
    <source>
        <dbReference type="ARBA" id="ARBA00022723"/>
    </source>
</evidence>
<dbReference type="InterPro" id="IPR044528">
    <property type="entry name" value="POD-like_MBL-fold"/>
</dbReference>
<dbReference type="Gene3D" id="3.40.250.10">
    <property type="entry name" value="Rhodanese-like domain"/>
    <property type="match status" value="1"/>
</dbReference>
<sequence>MKLIREPLLKGERVASEIEASALLRLLDEPETLHVIDVRSQEEFAEWSIPGAFNIPVEEIDARVNEVGSGLVVVVCAAGPRAERAAQILADHQMDSSVLRGGMAAWGEVYDDVTLKLGNATVVQVRRRGKGCLSYVVGGSQSCVVIDPPVEIERSIAVAKAYGWKITHVADTHLHADHVSGARLLSETTGAQLLMSHLDAYLFSHPSFENGDVITLGGDSEIQVSHIATPGHTSGSTTFVLDDTALFTGDTLFLESVGRPDLADKAEEFAGYLFDSLHQEILKRDDSILIFPAHVGQAHPFRTDELACATLGELKGRLEALSMSRHEFVAWASSQASPRPPNYEAIVEANRGGSSLSFEEITSLEAGPNRCAVSPS</sequence>
<dbReference type="AlphaFoldDB" id="A0A6J7A5W2"/>
<dbReference type="SUPFAM" id="SSF56281">
    <property type="entry name" value="Metallo-hydrolase/oxidoreductase"/>
    <property type="match status" value="1"/>
</dbReference>
<name>A0A6J7A5W2_9ZZZZ</name>
<protein>
    <submittedName>
        <fullName evidence="3">Unannotated protein</fullName>
    </submittedName>
</protein>
<gene>
    <name evidence="3" type="ORF">UFOPK3164_00918</name>
</gene>
<dbReference type="SMART" id="SM00849">
    <property type="entry name" value="Lactamase_B"/>
    <property type="match status" value="1"/>
</dbReference>
<dbReference type="EMBL" id="CAFABE010000037">
    <property type="protein sequence ID" value="CAB4828266.1"/>
    <property type="molecule type" value="Genomic_DNA"/>
</dbReference>
<feature type="domain" description="Rhodanese" evidence="2">
    <location>
        <begin position="29"/>
        <end position="115"/>
    </location>
</feature>
<dbReference type="SUPFAM" id="SSF52821">
    <property type="entry name" value="Rhodanese/Cell cycle control phosphatase"/>
    <property type="match status" value="1"/>
</dbReference>
<proteinExistence type="predicted"/>
<dbReference type="InterPro" id="IPR036873">
    <property type="entry name" value="Rhodanese-like_dom_sf"/>
</dbReference>
<evidence type="ECO:0000259" key="2">
    <source>
        <dbReference type="PROSITE" id="PS50206"/>
    </source>
</evidence>
<dbReference type="InterPro" id="IPR001279">
    <property type="entry name" value="Metallo-B-lactamas"/>
</dbReference>
<dbReference type="InterPro" id="IPR001763">
    <property type="entry name" value="Rhodanese-like_dom"/>
</dbReference>
<keyword evidence="1" id="KW-0479">Metal-binding</keyword>
<dbReference type="PANTHER" id="PTHR43084">
    <property type="entry name" value="PERSULFIDE DIOXYGENASE ETHE1"/>
    <property type="match status" value="1"/>
</dbReference>
<organism evidence="3">
    <name type="scientific">freshwater metagenome</name>
    <dbReference type="NCBI Taxonomy" id="449393"/>
    <lineage>
        <taxon>unclassified sequences</taxon>
        <taxon>metagenomes</taxon>
        <taxon>ecological metagenomes</taxon>
    </lineage>
</organism>